<proteinExistence type="predicted"/>
<organism evidence="1 2">
    <name type="scientific">Angiostrongylus cantonensis</name>
    <name type="common">Rat lungworm</name>
    <dbReference type="NCBI Taxonomy" id="6313"/>
    <lineage>
        <taxon>Eukaryota</taxon>
        <taxon>Metazoa</taxon>
        <taxon>Ecdysozoa</taxon>
        <taxon>Nematoda</taxon>
        <taxon>Chromadorea</taxon>
        <taxon>Rhabditida</taxon>
        <taxon>Rhabditina</taxon>
        <taxon>Rhabditomorpha</taxon>
        <taxon>Strongyloidea</taxon>
        <taxon>Metastrongylidae</taxon>
        <taxon>Angiostrongylus</taxon>
    </lineage>
</organism>
<evidence type="ECO:0000313" key="1">
    <source>
        <dbReference type="Proteomes" id="UP000035642"/>
    </source>
</evidence>
<evidence type="ECO:0000313" key="2">
    <source>
        <dbReference type="WBParaSite" id="ACAC_0000029901-mRNA-1"/>
    </source>
</evidence>
<sequence length="89" mass="10312">MERALRLWSHKWREERRDGCDGAAALADRPLTTTHCRRRNRTESHRCEPFGSSWRNPGRNRNLTDVTHPLAHSENDDGICLFNQADATN</sequence>
<keyword evidence="1" id="KW-1185">Reference proteome</keyword>
<protein>
    <submittedName>
        <fullName evidence="2">DUF1534 domain-containing protein</fullName>
    </submittedName>
</protein>
<dbReference type="Proteomes" id="UP000035642">
    <property type="component" value="Unassembled WGS sequence"/>
</dbReference>
<dbReference type="AlphaFoldDB" id="A0A0K0CTB5"/>
<name>A0A0K0CTB5_ANGCA</name>
<dbReference type="WBParaSite" id="ACAC_0000029901-mRNA-1">
    <property type="protein sequence ID" value="ACAC_0000029901-mRNA-1"/>
    <property type="gene ID" value="ACAC_0000029901"/>
</dbReference>
<accession>A0A0K0CTB5</accession>
<reference evidence="1" key="1">
    <citation type="submission" date="2012-09" db="EMBL/GenBank/DDBJ databases">
        <authorList>
            <person name="Martin A.A."/>
        </authorList>
    </citation>
    <scope>NUCLEOTIDE SEQUENCE</scope>
</reference>
<reference evidence="2" key="2">
    <citation type="submission" date="2017-02" db="UniProtKB">
        <authorList>
            <consortium name="WormBaseParasite"/>
        </authorList>
    </citation>
    <scope>IDENTIFICATION</scope>
</reference>